<evidence type="ECO:0000256" key="1">
    <source>
        <dbReference type="PROSITE-ProRule" id="PRU00169"/>
    </source>
</evidence>
<dbReference type="PANTHER" id="PTHR44520">
    <property type="entry name" value="RESPONSE REGULATOR RCP1-RELATED"/>
    <property type="match status" value="1"/>
</dbReference>
<evidence type="ECO:0000259" key="2">
    <source>
        <dbReference type="PROSITE" id="PS50110"/>
    </source>
</evidence>
<accession>A0AA48GWH7</accession>
<proteinExistence type="predicted"/>
<feature type="modified residue" description="4-aspartylphosphate" evidence="1">
    <location>
        <position position="55"/>
    </location>
</feature>
<dbReference type="SUPFAM" id="SSF52172">
    <property type="entry name" value="CheY-like"/>
    <property type="match status" value="1"/>
</dbReference>
<gene>
    <name evidence="3" type="ORF">METESE_19030</name>
</gene>
<evidence type="ECO:0000313" key="3">
    <source>
        <dbReference type="EMBL" id="BDU76945.1"/>
    </source>
</evidence>
<dbReference type="AlphaFoldDB" id="A0AA48GWH7"/>
<organism evidence="3 4">
    <name type="scientific">Mesoterricola sediminis</name>
    <dbReference type="NCBI Taxonomy" id="2927980"/>
    <lineage>
        <taxon>Bacteria</taxon>
        <taxon>Pseudomonadati</taxon>
        <taxon>Acidobacteriota</taxon>
        <taxon>Holophagae</taxon>
        <taxon>Holophagales</taxon>
        <taxon>Holophagaceae</taxon>
        <taxon>Mesoterricola</taxon>
    </lineage>
</organism>
<feature type="domain" description="Response regulatory" evidence="2">
    <location>
        <begin position="3"/>
        <end position="122"/>
    </location>
</feature>
<dbReference type="EMBL" id="AP027081">
    <property type="protein sequence ID" value="BDU76945.1"/>
    <property type="molecule type" value="Genomic_DNA"/>
</dbReference>
<dbReference type="InterPro" id="IPR052893">
    <property type="entry name" value="TCS_response_regulator"/>
</dbReference>
<dbReference type="PANTHER" id="PTHR44520:SF2">
    <property type="entry name" value="RESPONSE REGULATOR RCP1"/>
    <property type="match status" value="1"/>
</dbReference>
<dbReference type="PROSITE" id="PS50110">
    <property type="entry name" value="RESPONSE_REGULATORY"/>
    <property type="match status" value="1"/>
</dbReference>
<sequence length="128" mass="13663">MKHLLMVDDNRGDALLLEEALETTGWGGRLERIADGSAALARLQTGPRPDLLVLDLNLPGWGGRELLARLQGRPDLAGIPAVVFSGSPWEEAALVAEGFPAGRYLVKPDSFDGFVGIANILMNIMGKA</sequence>
<dbReference type="SMART" id="SM00448">
    <property type="entry name" value="REC"/>
    <property type="match status" value="1"/>
</dbReference>
<dbReference type="InterPro" id="IPR001789">
    <property type="entry name" value="Sig_transdc_resp-reg_receiver"/>
</dbReference>
<protein>
    <submittedName>
        <fullName evidence="3">Response regulator</fullName>
    </submittedName>
</protein>
<dbReference type="Gene3D" id="3.40.50.2300">
    <property type="match status" value="1"/>
</dbReference>
<dbReference type="Proteomes" id="UP001228113">
    <property type="component" value="Chromosome"/>
</dbReference>
<dbReference type="Pfam" id="PF00072">
    <property type="entry name" value="Response_reg"/>
    <property type="match status" value="1"/>
</dbReference>
<name>A0AA48GWH7_9BACT</name>
<dbReference type="GO" id="GO:0000160">
    <property type="term" value="P:phosphorelay signal transduction system"/>
    <property type="evidence" value="ECO:0007669"/>
    <property type="project" value="InterPro"/>
</dbReference>
<dbReference type="RefSeq" id="WP_243331078.1">
    <property type="nucleotide sequence ID" value="NZ_AP027081.1"/>
</dbReference>
<keyword evidence="4" id="KW-1185">Reference proteome</keyword>
<dbReference type="InterPro" id="IPR011006">
    <property type="entry name" value="CheY-like_superfamily"/>
</dbReference>
<keyword evidence="1" id="KW-0597">Phosphoprotein</keyword>
<reference evidence="3" key="1">
    <citation type="journal article" date="2023" name="Int. J. Syst. Evol. Microbiol.">
        <title>Mesoterricola silvestris gen. nov., sp. nov., Mesoterricola sediminis sp. nov., Geothrix oryzae sp. nov., Geothrix edaphica sp. nov., Geothrix rubra sp. nov., and Geothrix limicola sp. nov., six novel members of Acidobacteriota isolated from soils.</title>
        <authorList>
            <person name="Itoh H."/>
            <person name="Sugisawa Y."/>
            <person name="Mise K."/>
            <person name="Xu Z."/>
            <person name="Kuniyasu M."/>
            <person name="Ushijima N."/>
            <person name="Kawano K."/>
            <person name="Kobayashi E."/>
            <person name="Shiratori Y."/>
            <person name="Masuda Y."/>
            <person name="Senoo K."/>
        </authorList>
    </citation>
    <scope>NUCLEOTIDE SEQUENCE</scope>
    <source>
        <strain evidence="3">W786</strain>
    </source>
</reference>
<dbReference type="KEGG" id="msea:METESE_19030"/>
<evidence type="ECO:0000313" key="4">
    <source>
        <dbReference type="Proteomes" id="UP001228113"/>
    </source>
</evidence>